<sequence length="114" mass="12899">MSKIYPNLPDKIEEMAEGDLEFKTQLVLAIQNGIQELKEKYSEGSLSQDAQIIQAIRHKVKPTLQLFGFDDLIDYLNEGKEILESTGFGSKFDKHASKVDLKLDKALDRLKSLS</sequence>
<evidence type="ECO:0000313" key="1">
    <source>
        <dbReference type="EMBL" id="MDN3204363.1"/>
    </source>
</evidence>
<gene>
    <name evidence="1" type="ORF">QVH07_09385</name>
</gene>
<dbReference type="RefSeq" id="WP_289999919.1">
    <property type="nucleotide sequence ID" value="NZ_JAUEPH010000004.1"/>
</dbReference>
<proteinExistence type="predicted"/>
<accession>A0ABT7YCV8</accession>
<reference evidence="1" key="1">
    <citation type="submission" date="2023-06" db="EMBL/GenBank/DDBJ databases">
        <title>Robiginitalea aurantiacus sp. nov. and Algoriphagus sediminis sp. nov., isolated from coastal sediment.</title>
        <authorList>
            <person name="Zhou Z.Y."/>
            <person name="An J."/>
            <person name="Jia Y.W."/>
            <person name="Du Z.J."/>
        </authorList>
    </citation>
    <scope>NUCLEOTIDE SEQUENCE</scope>
    <source>
        <strain evidence="1">C2-7</strain>
    </source>
</reference>
<keyword evidence="2" id="KW-1185">Reference proteome</keyword>
<evidence type="ECO:0000313" key="2">
    <source>
        <dbReference type="Proteomes" id="UP001171916"/>
    </source>
</evidence>
<organism evidence="1 2">
    <name type="scientific">Algoriphagus sediminis</name>
    <dbReference type="NCBI Taxonomy" id="3057113"/>
    <lineage>
        <taxon>Bacteria</taxon>
        <taxon>Pseudomonadati</taxon>
        <taxon>Bacteroidota</taxon>
        <taxon>Cytophagia</taxon>
        <taxon>Cytophagales</taxon>
        <taxon>Cyclobacteriaceae</taxon>
        <taxon>Algoriphagus</taxon>
    </lineage>
</organism>
<name>A0ABT7YCV8_9BACT</name>
<comment type="caution">
    <text evidence="1">The sequence shown here is derived from an EMBL/GenBank/DDBJ whole genome shotgun (WGS) entry which is preliminary data.</text>
</comment>
<dbReference type="EMBL" id="JAUEPH010000004">
    <property type="protein sequence ID" value="MDN3204363.1"/>
    <property type="molecule type" value="Genomic_DNA"/>
</dbReference>
<dbReference type="InterPro" id="IPR036641">
    <property type="entry name" value="HPT_dom_sf"/>
</dbReference>
<evidence type="ECO:0008006" key="3">
    <source>
        <dbReference type="Google" id="ProtNLM"/>
    </source>
</evidence>
<dbReference type="Proteomes" id="UP001171916">
    <property type="component" value="Unassembled WGS sequence"/>
</dbReference>
<dbReference type="SUPFAM" id="SSF47226">
    <property type="entry name" value="Histidine-containing phosphotransfer domain, HPT domain"/>
    <property type="match status" value="1"/>
</dbReference>
<protein>
    <recommendedName>
        <fullName evidence="3">Hpt domain-containing protein</fullName>
    </recommendedName>
</protein>